<keyword evidence="3" id="KW-1185">Reference proteome</keyword>
<organism evidence="2 3">
    <name type="scientific">Aldrovandia affinis</name>
    <dbReference type="NCBI Taxonomy" id="143900"/>
    <lineage>
        <taxon>Eukaryota</taxon>
        <taxon>Metazoa</taxon>
        <taxon>Chordata</taxon>
        <taxon>Craniata</taxon>
        <taxon>Vertebrata</taxon>
        <taxon>Euteleostomi</taxon>
        <taxon>Actinopterygii</taxon>
        <taxon>Neopterygii</taxon>
        <taxon>Teleostei</taxon>
        <taxon>Notacanthiformes</taxon>
        <taxon>Halosauridae</taxon>
        <taxon>Aldrovandia</taxon>
    </lineage>
</organism>
<evidence type="ECO:0000256" key="1">
    <source>
        <dbReference type="SAM" id="MobiDB-lite"/>
    </source>
</evidence>
<comment type="caution">
    <text evidence="2">The sequence shown here is derived from an EMBL/GenBank/DDBJ whole genome shotgun (WGS) entry which is preliminary data.</text>
</comment>
<dbReference type="Proteomes" id="UP001221898">
    <property type="component" value="Unassembled WGS sequence"/>
</dbReference>
<protein>
    <submittedName>
        <fullName evidence="2">Uncharacterized protein</fullName>
    </submittedName>
</protein>
<sequence>MCFQPFSPSSSADCRSSPAQGHFGKPDSFAAQKAFCHSTIQTRPPLIGFHKEGGAEVRFRAQHVSYATLSIVPRLAISGQRLPVPSPAAAHADTQSLPRIHAAALPQGACP</sequence>
<name>A0AAD7W4H1_9TELE</name>
<evidence type="ECO:0000313" key="2">
    <source>
        <dbReference type="EMBL" id="KAJ8383921.1"/>
    </source>
</evidence>
<gene>
    <name evidence="2" type="ORF">AAFF_G00213840</name>
</gene>
<reference evidence="2" key="1">
    <citation type="journal article" date="2023" name="Science">
        <title>Genome structures resolve the early diversification of teleost fishes.</title>
        <authorList>
            <person name="Parey E."/>
            <person name="Louis A."/>
            <person name="Montfort J."/>
            <person name="Bouchez O."/>
            <person name="Roques C."/>
            <person name="Iampietro C."/>
            <person name="Lluch J."/>
            <person name="Castinel A."/>
            <person name="Donnadieu C."/>
            <person name="Desvignes T."/>
            <person name="Floi Bucao C."/>
            <person name="Jouanno E."/>
            <person name="Wen M."/>
            <person name="Mejri S."/>
            <person name="Dirks R."/>
            <person name="Jansen H."/>
            <person name="Henkel C."/>
            <person name="Chen W.J."/>
            <person name="Zahm M."/>
            <person name="Cabau C."/>
            <person name="Klopp C."/>
            <person name="Thompson A.W."/>
            <person name="Robinson-Rechavi M."/>
            <person name="Braasch I."/>
            <person name="Lecointre G."/>
            <person name="Bobe J."/>
            <person name="Postlethwait J.H."/>
            <person name="Berthelot C."/>
            <person name="Roest Crollius H."/>
            <person name="Guiguen Y."/>
        </authorList>
    </citation>
    <scope>NUCLEOTIDE SEQUENCE</scope>
    <source>
        <strain evidence="2">NC1722</strain>
    </source>
</reference>
<accession>A0AAD7W4H1</accession>
<dbReference type="AlphaFoldDB" id="A0AAD7W4H1"/>
<evidence type="ECO:0000313" key="3">
    <source>
        <dbReference type="Proteomes" id="UP001221898"/>
    </source>
</evidence>
<proteinExistence type="predicted"/>
<feature type="compositionally biased region" description="Low complexity" evidence="1">
    <location>
        <begin position="1"/>
        <end position="18"/>
    </location>
</feature>
<dbReference type="EMBL" id="JAINUG010000283">
    <property type="protein sequence ID" value="KAJ8383921.1"/>
    <property type="molecule type" value="Genomic_DNA"/>
</dbReference>
<feature type="region of interest" description="Disordered" evidence="1">
    <location>
        <begin position="1"/>
        <end position="25"/>
    </location>
</feature>